<evidence type="ECO:0000313" key="2">
    <source>
        <dbReference type="Proteomes" id="UP000298493"/>
    </source>
</evidence>
<gene>
    <name evidence="1" type="ORF">E6O75_ATG03453</name>
</gene>
<accession>A0A4Z1P4U4</accession>
<evidence type="ECO:0000313" key="1">
    <source>
        <dbReference type="EMBL" id="TID23817.1"/>
    </source>
</evidence>
<name>A0A4Z1P4U4_9PEZI</name>
<organism evidence="1 2">
    <name type="scientific">Venturia nashicola</name>
    <dbReference type="NCBI Taxonomy" id="86259"/>
    <lineage>
        <taxon>Eukaryota</taxon>
        <taxon>Fungi</taxon>
        <taxon>Dikarya</taxon>
        <taxon>Ascomycota</taxon>
        <taxon>Pezizomycotina</taxon>
        <taxon>Dothideomycetes</taxon>
        <taxon>Pleosporomycetidae</taxon>
        <taxon>Venturiales</taxon>
        <taxon>Venturiaceae</taxon>
        <taxon>Venturia</taxon>
    </lineage>
</organism>
<dbReference type="EMBL" id="SNSC02000006">
    <property type="protein sequence ID" value="TID23817.1"/>
    <property type="molecule type" value="Genomic_DNA"/>
</dbReference>
<comment type="caution">
    <text evidence="1">The sequence shown here is derived from an EMBL/GenBank/DDBJ whole genome shotgun (WGS) entry which is preliminary data.</text>
</comment>
<keyword evidence="2" id="KW-1185">Reference proteome</keyword>
<sequence>MVFAILRGIGETAKIPRVQKHVRDEVLWSEALPRGAARLFGQFSVYFCAIGSRIFSPANHTVIEVEYHERIPQDPSALPDSRLLRKKSGEESYSLMLRRGPIHSSLHGTSQILTNQVPALMM</sequence>
<reference evidence="1 2" key="1">
    <citation type="submission" date="2019-04" db="EMBL/GenBank/DDBJ databases">
        <title>High contiguity whole genome sequence and gene annotation resource for two Venturia nashicola isolates.</title>
        <authorList>
            <person name="Prokchorchik M."/>
            <person name="Won K."/>
            <person name="Lee Y."/>
            <person name="Choi E.D."/>
            <person name="Segonzac C."/>
            <person name="Sohn K.H."/>
        </authorList>
    </citation>
    <scope>NUCLEOTIDE SEQUENCE [LARGE SCALE GENOMIC DNA]</scope>
    <source>
        <strain evidence="1 2">PRI2</strain>
    </source>
</reference>
<dbReference type="Proteomes" id="UP000298493">
    <property type="component" value="Unassembled WGS sequence"/>
</dbReference>
<proteinExistence type="predicted"/>
<dbReference type="AlphaFoldDB" id="A0A4Z1P4U4"/>
<protein>
    <submittedName>
        <fullName evidence="1">Uncharacterized protein</fullName>
    </submittedName>
</protein>